<organism evidence="2 3">
    <name type="scientific">Streptomyces venezuelae</name>
    <dbReference type="NCBI Taxonomy" id="54571"/>
    <lineage>
        <taxon>Bacteria</taxon>
        <taxon>Bacillati</taxon>
        <taxon>Actinomycetota</taxon>
        <taxon>Actinomycetes</taxon>
        <taxon>Kitasatosporales</taxon>
        <taxon>Streptomycetaceae</taxon>
        <taxon>Streptomyces</taxon>
    </lineage>
</organism>
<feature type="transmembrane region" description="Helical" evidence="1">
    <location>
        <begin position="166"/>
        <end position="186"/>
    </location>
</feature>
<dbReference type="RefSeq" id="WP_150261387.1">
    <property type="nucleotide sequence ID" value="NZ_CP029189.1"/>
</dbReference>
<dbReference type="OrthoDB" id="3432393at2"/>
<proteinExistence type="predicted"/>
<keyword evidence="1" id="KW-1133">Transmembrane helix</keyword>
<gene>
    <name evidence="2" type="ORF">DEJ51_33635</name>
</gene>
<reference evidence="2 3" key="1">
    <citation type="submission" date="2018-05" db="EMBL/GenBank/DDBJ databases">
        <title>Streptomyces venezuelae.</title>
        <authorList>
            <person name="Kim W."/>
            <person name="Lee N."/>
            <person name="Cho B.-K."/>
        </authorList>
    </citation>
    <scope>NUCLEOTIDE SEQUENCE [LARGE SCALE GENOMIC DNA]</scope>
    <source>
        <strain evidence="2 3">ATCC 21018</strain>
    </source>
</reference>
<dbReference type="Proteomes" id="UP000324101">
    <property type="component" value="Chromosome"/>
</dbReference>
<feature type="transmembrane region" description="Helical" evidence="1">
    <location>
        <begin position="83"/>
        <end position="103"/>
    </location>
</feature>
<protein>
    <submittedName>
        <fullName evidence="2">ABC transporter permease</fullName>
    </submittedName>
</protein>
<sequence length="268" mass="27584">MTDTMTGTMTDPARSAVQAPAGGGFAGAVGAEWAKLWSIRTPYACLLVGILLTAVFTFYYGSIARINDKPVQPLGNAPVSSVILGQFVVVVLAMTVVTSEYATGSVRTSLQWVPVRHRLQLAKAVVAAVVSFTAGCLFAVLGMAVARVPFRGHASFDPGKALAQTLAMGLYCALVAVLTVGVAFALRTAVGTLAAVFGLVSALPTICTGLGGSVLLAVNDVLPQTAGGHFMLADGDAPYPPAAAILIVLAWTAAAHMTGRLVLRRRDG</sequence>
<evidence type="ECO:0000256" key="1">
    <source>
        <dbReference type="SAM" id="Phobius"/>
    </source>
</evidence>
<name>A0A5P2DWU4_STRVZ</name>
<evidence type="ECO:0000313" key="2">
    <source>
        <dbReference type="EMBL" id="QES59383.1"/>
    </source>
</evidence>
<dbReference type="EMBL" id="CP029189">
    <property type="protein sequence ID" value="QES59383.1"/>
    <property type="molecule type" value="Genomic_DNA"/>
</dbReference>
<keyword evidence="1" id="KW-0472">Membrane</keyword>
<feature type="transmembrane region" description="Helical" evidence="1">
    <location>
        <begin position="43"/>
        <end position="63"/>
    </location>
</feature>
<dbReference type="AlphaFoldDB" id="A0A5P2DWU4"/>
<feature type="transmembrane region" description="Helical" evidence="1">
    <location>
        <begin position="124"/>
        <end position="146"/>
    </location>
</feature>
<feature type="transmembrane region" description="Helical" evidence="1">
    <location>
        <begin position="238"/>
        <end position="263"/>
    </location>
</feature>
<accession>A0A5P2DWU4</accession>
<evidence type="ECO:0000313" key="3">
    <source>
        <dbReference type="Proteomes" id="UP000324101"/>
    </source>
</evidence>
<feature type="transmembrane region" description="Helical" evidence="1">
    <location>
        <begin position="193"/>
        <end position="218"/>
    </location>
</feature>
<keyword evidence="1" id="KW-0812">Transmembrane</keyword>